<dbReference type="STRING" id="448.Lery_2603"/>
<dbReference type="GO" id="GO:0005829">
    <property type="term" value="C:cytosol"/>
    <property type="evidence" value="ECO:0007669"/>
    <property type="project" value="TreeGrafter"/>
</dbReference>
<sequence length="289" mass="31338">MNNSEFLNWLNHYAKTHSSPVSSKPLIMGVLNVTPDSFADGGRYIDPDAALQQALRMVCAGVDLIDLGGESSQPGARAVSIQEQLDRVLPVIEKIRQESDICLSIDTTKAAVMRAAVGAGADMINDIKAFSEEGALAAAAELNVPVCLMHMNGIPETMQENPYYSKDVVDEINDFFVDRIERCVQAGIAPRHLILDPGFGFGKSVQHNLWLTKHIQRFQRHGLPLLLGASRKSTLGAVLNKAVEQRLIGSIAVAVFAGLQGVAIIRTHDVDETNQALSMIDAIVQAENE</sequence>
<dbReference type="InterPro" id="IPR006390">
    <property type="entry name" value="DHP_synth_dom"/>
</dbReference>
<keyword evidence="12" id="KW-1185">Reference proteome</keyword>
<evidence type="ECO:0000256" key="4">
    <source>
        <dbReference type="ARBA" id="ARBA00012458"/>
    </source>
</evidence>
<keyword evidence="8 9" id="KW-0289">Folate biosynthesis</keyword>
<dbReference type="GO" id="GO:0046656">
    <property type="term" value="P:folic acid biosynthetic process"/>
    <property type="evidence" value="ECO:0007669"/>
    <property type="project" value="UniProtKB-KW"/>
</dbReference>
<evidence type="ECO:0000256" key="8">
    <source>
        <dbReference type="ARBA" id="ARBA00022909"/>
    </source>
</evidence>
<dbReference type="PANTHER" id="PTHR20941">
    <property type="entry name" value="FOLATE SYNTHESIS PROTEINS"/>
    <property type="match status" value="1"/>
</dbReference>
<accession>A0A0W0TFQ8</accession>
<comment type="caution">
    <text evidence="11">The sequence shown here is derived from an EMBL/GenBank/DDBJ whole genome shotgun (WGS) entry which is preliminary data.</text>
</comment>
<comment type="function">
    <text evidence="9">Catalyzes the condensation of para-aminobenzoate (pABA) with 6-hydroxymethyl-7,8-dihydropterin diphosphate (DHPt-PP) to form 7,8-dihydropteroate (H2Pte), the immediate precursor of folate derivatives.</text>
</comment>
<dbReference type="GO" id="GO:0046872">
    <property type="term" value="F:metal ion binding"/>
    <property type="evidence" value="ECO:0007669"/>
    <property type="project" value="UniProtKB-KW"/>
</dbReference>
<dbReference type="RefSeq" id="WP_058527689.1">
    <property type="nucleotide sequence ID" value="NZ_CAAAHY010000013.1"/>
</dbReference>
<evidence type="ECO:0000256" key="1">
    <source>
        <dbReference type="ARBA" id="ARBA00000012"/>
    </source>
</evidence>
<dbReference type="PATRIC" id="fig|448.7.peg.2728"/>
<keyword evidence="5 9" id="KW-0808">Transferase</keyword>
<dbReference type="InterPro" id="IPR011005">
    <property type="entry name" value="Dihydropteroate_synth-like_sf"/>
</dbReference>
<dbReference type="AlphaFoldDB" id="A0A0W0TFQ8"/>
<evidence type="ECO:0000256" key="3">
    <source>
        <dbReference type="ARBA" id="ARBA00004763"/>
    </source>
</evidence>
<comment type="cofactor">
    <cofactor evidence="2 9">
        <name>Mg(2+)</name>
        <dbReference type="ChEBI" id="CHEBI:18420"/>
    </cofactor>
</comment>
<evidence type="ECO:0000256" key="5">
    <source>
        <dbReference type="ARBA" id="ARBA00022679"/>
    </source>
</evidence>
<dbReference type="CDD" id="cd00739">
    <property type="entry name" value="DHPS"/>
    <property type="match status" value="1"/>
</dbReference>
<protein>
    <recommendedName>
        <fullName evidence="4 9">Dihydropteroate synthase</fullName>
        <shortName evidence="9">DHPS</shortName>
        <ecNumber evidence="4 9">2.5.1.15</ecNumber>
    </recommendedName>
    <alternativeName>
        <fullName evidence="9">Dihydropteroate pyrophosphorylase</fullName>
    </alternativeName>
</protein>
<evidence type="ECO:0000313" key="12">
    <source>
        <dbReference type="Proteomes" id="UP000054773"/>
    </source>
</evidence>
<evidence type="ECO:0000256" key="7">
    <source>
        <dbReference type="ARBA" id="ARBA00022842"/>
    </source>
</evidence>
<feature type="domain" description="Pterin-binding" evidence="10">
    <location>
        <begin position="25"/>
        <end position="278"/>
    </location>
</feature>
<evidence type="ECO:0000313" key="11">
    <source>
        <dbReference type="EMBL" id="KTC94436.1"/>
    </source>
</evidence>
<evidence type="ECO:0000259" key="10">
    <source>
        <dbReference type="PROSITE" id="PS50972"/>
    </source>
</evidence>
<dbReference type="Pfam" id="PF00809">
    <property type="entry name" value="Pterin_bind"/>
    <property type="match status" value="1"/>
</dbReference>
<comment type="catalytic activity">
    <reaction evidence="1">
        <text>(7,8-dihydropterin-6-yl)methyl diphosphate + 4-aminobenzoate = 7,8-dihydropteroate + diphosphate</text>
        <dbReference type="Rhea" id="RHEA:19949"/>
        <dbReference type="ChEBI" id="CHEBI:17836"/>
        <dbReference type="ChEBI" id="CHEBI:17839"/>
        <dbReference type="ChEBI" id="CHEBI:33019"/>
        <dbReference type="ChEBI" id="CHEBI:72950"/>
        <dbReference type="EC" id="2.5.1.15"/>
    </reaction>
</comment>
<dbReference type="PROSITE" id="PS00793">
    <property type="entry name" value="DHPS_2"/>
    <property type="match status" value="1"/>
</dbReference>
<dbReference type="PANTHER" id="PTHR20941:SF1">
    <property type="entry name" value="FOLIC ACID SYNTHESIS PROTEIN FOL1"/>
    <property type="match status" value="1"/>
</dbReference>
<dbReference type="Proteomes" id="UP000054773">
    <property type="component" value="Unassembled WGS sequence"/>
</dbReference>
<dbReference type="InterPro" id="IPR000489">
    <property type="entry name" value="Pterin-binding_dom"/>
</dbReference>
<dbReference type="NCBIfam" id="TIGR01496">
    <property type="entry name" value="DHPS"/>
    <property type="match status" value="1"/>
</dbReference>
<dbReference type="SUPFAM" id="SSF51717">
    <property type="entry name" value="Dihydropteroate synthetase-like"/>
    <property type="match status" value="1"/>
</dbReference>
<evidence type="ECO:0000256" key="6">
    <source>
        <dbReference type="ARBA" id="ARBA00022723"/>
    </source>
</evidence>
<gene>
    <name evidence="11" type="primary">folP</name>
    <name evidence="11" type="ORF">Lery_2603</name>
</gene>
<comment type="similarity">
    <text evidence="9">Belongs to the DHPS family.</text>
</comment>
<evidence type="ECO:0000256" key="9">
    <source>
        <dbReference type="RuleBase" id="RU361205"/>
    </source>
</evidence>
<reference evidence="11 12" key="1">
    <citation type="submission" date="2015-11" db="EMBL/GenBank/DDBJ databases">
        <title>Genomic analysis of 38 Legionella species identifies large and diverse effector repertoires.</title>
        <authorList>
            <person name="Burstein D."/>
            <person name="Amaro F."/>
            <person name="Zusman T."/>
            <person name="Lifshitz Z."/>
            <person name="Cohen O."/>
            <person name="Gilbert J.A."/>
            <person name="Pupko T."/>
            <person name="Shuman H.A."/>
            <person name="Segal G."/>
        </authorList>
    </citation>
    <scope>NUCLEOTIDE SEQUENCE [LARGE SCALE GENOMIC DNA]</scope>
    <source>
        <strain evidence="11 12">SE-32A-C8</strain>
    </source>
</reference>
<dbReference type="GO" id="GO:0004156">
    <property type="term" value="F:dihydropteroate synthase activity"/>
    <property type="evidence" value="ECO:0007669"/>
    <property type="project" value="UniProtKB-EC"/>
</dbReference>
<dbReference type="PROSITE" id="PS50972">
    <property type="entry name" value="PTERIN_BINDING"/>
    <property type="match status" value="1"/>
</dbReference>
<dbReference type="GO" id="GO:0046654">
    <property type="term" value="P:tetrahydrofolate biosynthetic process"/>
    <property type="evidence" value="ECO:0007669"/>
    <property type="project" value="UniProtKB-UniPathway"/>
</dbReference>
<dbReference type="EMBL" id="LNYA01000034">
    <property type="protein sequence ID" value="KTC94436.1"/>
    <property type="molecule type" value="Genomic_DNA"/>
</dbReference>
<dbReference type="UniPathway" id="UPA00077">
    <property type="reaction ID" value="UER00156"/>
</dbReference>
<organism evidence="11 12">
    <name type="scientific">Legionella erythra</name>
    <dbReference type="NCBI Taxonomy" id="448"/>
    <lineage>
        <taxon>Bacteria</taxon>
        <taxon>Pseudomonadati</taxon>
        <taxon>Pseudomonadota</taxon>
        <taxon>Gammaproteobacteria</taxon>
        <taxon>Legionellales</taxon>
        <taxon>Legionellaceae</taxon>
        <taxon>Legionella</taxon>
    </lineage>
</organism>
<dbReference type="Gene3D" id="3.20.20.20">
    <property type="entry name" value="Dihydropteroate synthase-like"/>
    <property type="match status" value="1"/>
</dbReference>
<dbReference type="PROSITE" id="PS00792">
    <property type="entry name" value="DHPS_1"/>
    <property type="match status" value="1"/>
</dbReference>
<proteinExistence type="inferred from homology"/>
<evidence type="ECO:0000256" key="2">
    <source>
        <dbReference type="ARBA" id="ARBA00001946"/>
    </source>
</evidence>
<dbReference type="EC" id="2.5.1.15" evidence="4 9"/>
<comment type="pathway">
    <text evidence="3 9">Cofactor biosynthesis; tetrahydrofolate biosynthesis; 7,8-dihydrofolate from 2-amino-4-hydroxy-6-hydroxymethyl-7,8-dihydropteridine diphosphate and 4-aminobenzoate: step 1/2.</text>
</comment>
<keyword evidence="7 9" id="KW-0460">Magnesium</keyword>
<keyword evidence="6 9" id="KW-0479">Metal-binding</keyword>
<dbReference type="InterPro" id="IPR045031">
    <property type="entry name" value="DHP_synth-like"/>
</dbReference>
<name>A0A0W0TFQ8_LEGER</name>